<protein>
    <submittedName>
        <fullName evidence="1">Uncharacterized protein</fullName>
    </submittedName>
</protein>
<feature type="non-terminal residue" evidence="1">
    <location>
        <position position="192"/>
    </location>
</feature>
<accession>A0A0A1U9F4</accession>
<evidence type="ECO:0000313" key="1">
    <source>
        <dbReference type="EMBL" id="ELP91647.1"/>
    </source>
</evidence>
<organism evidence="1 2">
    <name type="scientific">Entamoeba invadens IP1</name>
    <dbReference type="NCBI Taxonomy" id="370355"/>
    <lineage>
        <taxon>Eukaryota</taxon>
        <taxon>Amoebozoa</taxon>
        <taxon>Evosea</taxon>
        <taxon>Archamoebae</taxon>
        <taxon>Mastigamoebida</taxon>
        <taxon>Entamoebidae</taxon>
        <taxon>Entamoeba</taxon>
    </lineage>
</organism>
<dbReference type="RefSeq" id="XP_004258418.1">
    <property type="nucleotide sequence ID" value="XM_004258370.1"/>
</dbReference>
<proteinExistence type="predicted"/>
<dbReference type="KEGG" id="eiv:EIN_206340"/>
<dbReference type="EMBL" id="KB206455">
    <property type="protein sequence ID" value="ELP91647.1"/>
    <property type="molecule type" value="Genomic_DNA"/>
</dbReference>
<dbReference type="GeneID" id="14890667"/>
<keyword evidence="2" id="KW-1185">Reference proteome</keyword>
<name>A0A0A1U9F4_ENTIV</name>
<dbReference type="VEuPathDB" id="AmoebaDB:EIN_206340"/>
<sequence>MSLHRSVFIRRPLVEEAKNVYTIRTTNPQQQKSIEALEAKRESRNRDAAQQSFLIGVAKTMGMTVTLHRLLKKGTTSSQIFLVESIALNGRTLFSEKDLPVLQESSQDRKRRMVDCLTNDAFINILQETGKISFFERKGRTKDAEQNPLVLVDKNFLAMNLWTNLKFTRLSLVIVDNMRFLPIDILKEGLAI</sequence>
<evidence type="ECO:0000313" key="2">
    <source>
        <dbReference type="Proteomes" id="UP000014680"/>
    </source>
</evidence>
<reference evidence="1 2" key="1">
    <citation type="submission" date="2012-10" db="EMBL/GenBank/DDBJ databases">
        <authorList>
            <person name="Zafar N."/>
            <person name="Inman J."/>
            <person name="Hall N."/>
            <person name="Lorenzi H."/>
            <person name="Caler E."/>
        </authorList>
    </citation>
    <scope>NUCLEOTIDE SEQUENCE [LARGE SCALE GENOMIC DNA]</scope>
    <source>
        <strain evidence="1 2">IP1</strain>
    </source>
</reference>
<gene>
    <name evidence="1" type="ORF">EIN_206340</name>
</gene>
<dbReference type="AlphaFoldDB" id="A0A0A1U9F4"/>
<dbReference type="Proteomes" id="UP000014680">
    <property type="component" value="Unassembled WGS sequence"/>
</dbReference>